<proteinExistence type="predicted"/>
<dbReference type="InterPro" id="IPR006680">
    <property type="entry name" value="Amidohydro-rel"/>
</dbReference>
<keyword evidence="4" id="KW-1185">Reference proteome</keyword>
<dbReference type="PANTHER" id="PTHR43794:SF11">
    <property type="entry name" value="AMIDOHYDROLASE-RELATED DOMAIN-CONTAINING PROTEIN"/>
    <property type="match status" value="1"/>
</dbReference>
<protein>
    <recommendedName>
        <fullName evidence="2">Amidohydrolase-related domain-containing protein</fullName>
    </recommendedName>
</protein>
<evidence type="ECO:0000259" key="2">
    <source>
        <dbReference type="Pfam" id="PF01979"/>
    </source>
</evidence>
<sequence>MATINGARAFGLEHEIGSLETGKKADLVILDLHRLHATPSPNPVSTLVYATTGGEVDTYW</sequence>
<dbReference type="Gene3D" id="2.30.40.10">
    <property type="entry name" value="Urease, subunit C, domain 1"/>
    <property type="match status" value="1"/>
</dbReference>
<accession>A0ABQ6FMP0</accession>
<dbReference type="RefSeq" id="WP_338247423.1">
    <property type="nucleotide sequence ID" value="NZ_BSRI01000001.1"/>
</dbReference>
<feature type="domain" description="Amidohydrolase-related" evidence="2">
    <location>
        <begin position="1"/>
        <end position="58"/>
    </location>
</feature>
<dbReference type="InterPro" id="IPR011059">
    <property type="entry name" value="Metal-dep_hydrolase_composite"/>
</dbReference>
<evidence type="ECO:0000256" key="1">
    <source>
        <dbReference type="ARBA" id="ARBA00022801"/>
    </source>
</evidence>
<dbReference type="Pfam" id="PF01979">
    <property type="entry name" value="Amidohydro_1"/>
    <property type="match status" value="1"/>
</dbReference>
<reference evidence="3 4" key="1">
    <citation type="submission" date="2023-02" db="EMBL/GenBank/DDBJ databases">
        <title>Dictyobacter halimunensis sp. nov., a new member of the class Ktedonobacteria from forest soil in a geothermal area.</title>
        <authorList>
            <person name="Rachmania M.K."/>
            <person name="Ningsih F."/>
            <person name="Sakai Y."/>
            <person name="Yabe S."/>
            <person name="Yokota A."/>
            <person name="Sjamsuridzal W."/>
        </authorList>
    </citation>
    <scope>NUCLEOTIDE SEQUENCE [LARGE SCALE GENOMIC DNA]</scope>
    <source>
        <strain evidence="3 4">S3.2.2.5</strain>
    </source>
</reference>
<keyword evidence="1" id="KW-0378">Hydrolase</keyword>
<dbReference type="Gene3D" id="3.20.20.140">
    <property type="entry name" value="Metal-dependent hydrolases"/>
    <property type="match status" value="1"/>
</dbReference>
<dbReference type="PANTHER" id="PTHR43794">
    <property type="entry name" value="AMINOHYDROLASE SSNA-RELATED"/>
    <property type="match status" value="1"/>
</dbReference>
<dbReference type="InterPro" id="IPR050287">
    <property type="entry name" value="MTA/SAH_deaminase"/>
</dbReference>
<dbReference type="EMBL" id="BSRI01000001">
    <property type="protein sequence ID" value="GLV53714.1"/>
    <property type="molecule type" value="Genomic_DNA"/>
</dbReference>
<gene>
    <name evidence="3" type="ORF">KDH_05660</name>
</gene>
<name>A0ABQ6FMP0_9CHLR</name>
<evidence type="ECO:0000313" key="4">
    <source>
        <dbReference type="Proteomes" id="UP001344906"/>
    </source>
</evidence>
<dbReference type="SUPFAM" id="SSF51338">
    <property type="entry name" value="Composite domain of metallo-dependent hydrolases"/>
    <property type="match status" value="1"/>
</dbReference>
<evidence type="ECO:0000313" key="3">
    <source>
        <dbReference type="EMBL" id="GLV53714.1"/>
    </source>
</evidence>
<organism evidence="3 4">
    <name type="scientific">Dictyobacter halimunensis</name>
    <dbReference type="NCBI Taxonomy" id="3026934"/>
    <lineage>
        <taxon>Bacteria</taxon>
        <taxon>Bacillati</taxon>
        <taxon>Chloroflexota</taxon>
        <taxon>Ktedonobacteria</taxon>
        <taxon>Ktedonobacterales</taxon>
        <taxon>Dictyobacteraceae</taxon>
        <taxon>Dictyobacter</taxon>
    </lineage>
</organism>
<comment type="caution">
    <text evidence="3">The sequence shown here is derived from an EMBL/GenBank/DDBJ whole genome shotgun (WGS) entry which is preliminary data.</text>
</comment>
<dbReference type="Proteomes" id="UP001344906">
    <property type="component" value="Unassembled WGS sequence"/>
</dbReference>